<keyword evidence="2" id="KW-0238">DNA-binding</keyword>
<dbReference type="PANTHER" id="PTHR42756:SF1">
    <property type="entry name" value="TRANSCRIPTIONAL REPRESSOR OF EMRAB OPERON"/>
    <property type="match status" value="1"/>
</dbReference>
<dbReference type="SMART" id="SM00347">
    <property type="entry name" value="HTH_MARR"/>
    <property type="match status" value="1"/>
</dbReference>
<evidence type="ECO:0000256" key="1">
    <source>
        <dbReference type="ARBA" id="ARBA00023015"/>
    </source>
</evidence>
<gene>
    <name evidence="5" type="ORF">P8V03_15780</name>
</gene>
<dbReference type="Gene3D" id="1.10.10.10">
    <property type="entry name" value="Winged helix-like DNA-binding domain superfamily/Winged helix DNA-binding domain"/>
    <property type="match status" value="1"/>
</dbReference>
<dbReference type="Proteomes" id="UP001281656">
    <property type="component" value="Unassembled WGS sequence"/>
</dbReference>
<dbReference type="EMBL" id="JARUJP010000024">
    <property type="protein sequence ID" value="MDW8802607.1"/>
    <property type="molecule type" value="Genomic_DNA"/>
</dbReference>
<evidence type="ECO:0000256" key="2">
    <source>
        <dbReference type="ARBA" id="ARBA00023125"/>
    </source>
</evidence>
<proteinExistence type="predicted"/>
<accession>A0ABU4JWR9</accession>
<name>A0ABU4JWR9_9CLOT</name>
<reference evidence="5 6" key="1">
    <citation type="submission" date="2023-04" db="EMBL/GenBank/DDBJ databases">
        <title>Clostridium tannerae sp. nov., isolated from the fecal material of an alpaca.</title>
        <authorList>
            <person name="Miller S."/>
            <person name="Hendry M."/>
            <person name="King J."/>
            <person name="Sankaranarayanan K."/>
            <person name="Lawson P.A."/>
        </authorList>
    </citation>
    <scope>NUCLEOTIDE SEQUENCE [LARGE SCALE GENOMIC DNA]</scope>
    <source>
        <strain evidence="5 6">A1-XYC3</strain>
    </source>
</reference>
<comment type="caution">
    <text evidence="5">The sequence shown here is derived from an EMBL/GenBank/DDBJ whole genome shotgun (WGS) entry which is preliminary data.</text>
</comment>
<sequence length="147" mass="16853">MAKDTLDTLVENLFELGPILHKKLLKPNKCSNDMMLPVNQMMVLSTLYDEGSLPISEIGKKLYISKPQMTSIIDKLIKEDLVERIHDKEDRRVININITEKGKNYANDILKLLREEMRKRLSALSEENLKSVADSMENVISILRGIN</sequence>
<dbReference type="Pfam" id="PF01047">
    <property type="entry name" value="MarR"/>
    <property type="match status" value="1"/>
</dbReference>
<feature type="domain" description="HTH marR-type" evidence="4">
    <location>
        <begin position="6"/>
        <end position="147"/>
    </location>
</feature>
<dbReference type="SUPFAM" id="SSF46785">
    <property type="entry name" value="Winged helix' DNA-binding domain"/>
    <property type="match status" value="1"/>
</dbReference>
<evidence type="ECO:0000256" key="3">
    <source>
        <dbReference type="ARBA" id="ARBA00023163"/>
    </source>
</evidence>
<dbReference type="InterPro" id="IPR036390">
    <property type="entry name" value="WH_DNA-bd_sf"/>
</dbReference>
<dbReference type="PROSITE" id="PS01117">
    <property type="entry name" value="HTH_MARR_1"/>
    <property type="match status" value="1"/>
</dbReference>
<dbReference type="PANTHER" id="PTHR42756">
    <property type="entry name" value="TRANSCRIPTIONAL REGULATOR, MARR"/>
    <property type="match status" value="1"/>
</dbReference>
<evidence type="ECO:0000313" key="6">
    <source>
        <dbReference type="Proteomes" id="UP001281656"/>
    </source>
</evidence>
<evidence type="ECO:0000259" key="4">
    <source>
        <dbReference type="PROSITE" id="PS50995"/>
    </source>
</evidence>
<dbReference type="InterPro" id="IPR000835">
    <property type="entry name" value="HTH_MarR-typ"/>
</dbReference>
<dbReference type="InterPro" id="IPR036388">
    <property type="entry name" value="WH-like_DNA-bd_sf"/>
</dbReference>
<dbReference type="InterPro" id="IPR023187">
    <property type="entry name" value="Tscrpt_reg_MarR-type_CS"/>
</dbReference>
<evidence type="ECO:0000313" key="5">
    <source>
        <dbReference type="EMBL" id="MDW8802607.1"/>
    </source>
</evidence>
<keyword evidence="3" id="KW-0804">Transcription</keyword>
<keyword evidence="6" id="KW-1185">Reference proteome</keyword>
<organism evidence="5 6">
    <name type="scientific">Clostridium tanneri</name>
    <dbReference type="NCBI Taxonomy" id="3037988"/>
    <lineage>
        <taxon>Bacteria</taxon>
        <taxon>Bacillati</taxon>
        <taxon>Bacillota</taxon>
        <taxon>Clostridia</taxon>
        <taxon>Eubacteriales</taxon>
        <taxon>Clostridiaceae</taxon>
        <taxon>Clostridium</taxon>
    </lineage>
</organism>
<keyword evidence="1" id="KW-0805">Transcription regulation</keyword>
<dbReference type="RefSeq" id="WP_261669700.1">
    <property type="nucleotide sequence ID" value="NZ_JARUJP010000024.1"/>
</dbReference>
<dbReference type="PROSITE" id="PS50995">
    <property type="entry name" value="HTH_MARR_2"/>
    <property type="match status" value="1"/>
</dbReference>
<dbReference type="PRINTS" id="PR00598">
    <property type="entry name" value="HTHMARR"/>
</dbReference>
<protein>
    <submittedName>
        <fullName evidence="5">MarR family transcriptional regulator</fullName>
    </submittedName>
</protein>